<dbReference type="Proteomes" id="UP000436088">
    <property type="component" value="Unassembled WGS sequence"/>
</dbReference>
<keyword evidence="2" id="KW-0472">Membrane</keyword>
<dbReference type="EMBL" id="VEPZ02001194">
    <property type="protein sequence ID" value="KAE8688153.1"/>
    <property type="molecule type" value="Genomic_DNA"/>
</dbReference>
<evidence type="ECO:0000313" key="6">
    <source>
        <dbReference type="Proteomes" id="UP000436088"/>
    </source>
</evidence>
<dbReference type="AlphaFoldDB" id="A0A6A2Z953"/>
<feature type="domain" description="Longin" evidence="4">
    <location>
        <begin position="1"/>
        <end position="46"/>
    </location>
</feature>
<evidence type="ECO:0000259" key="4">
    <source>
        <dbReference type="PROSITE" id="PS50859"/>
    </source>
</evidence>
<name>A0A6A2Z953_HIBSY</name>
<evidence type="ECO:0000256" key="2">
    <source>
        <dbReference type="ARBA" id="ARBA00023136"/>
    </source>
</evidence>
<keyword evidence="6" id="KW-1185">Reference proteome</keyword>
<evidence type="ECO:0000313" key="5">
    <source>
        <dbReference type="EMBL" id="KAE8688153.1"/>
    </source>
</evidence>
<comment type="similarity">
    <text evidence="1">Belongs to the synaptobrevin family.</text>
</comment>
<dbReference type="InterPro" id="IPR051097">
    <property type="entry name" value="Synaptobrevin-like_transport"/>
</dbReference>
<comment type="caution">
    <text evidence="5">The sequence shown here is derived from an EMBL/GenBank/DDBJ whole genome shotgun (WGS) entry which is preliminary data.</text>
</comment>
<dbReference type="InterPro" id="IPR011012">
    <property type="entry name" value="Longin-like_dom_sf"/>
</dbReference>
<accession>A0A6A2Z953</accession>
<dbReference type="SUPFAM" id="SSF64356">
    <property type="entry name" value="SNARE-like"/>
    <property type="match status" value="1"/>
</dbReference>
<dbReference type="CDD" id="cd14824">
    <property type="entry name" value="Longin"/>
    <property type="match status" value="1"/>
</dbReference>
<dbReference type="GO" id="GO:0012505">
    <property type="term" value="C:endomembrane system"/>
    <property type="evidence" value="ECO:0007669"/>
    <property type="project" value="UniProtKB-SubCell"/>
</dbReference>
<proteinExistence type="inferred from homology"/>
<reference evidence="5" key="1">
    <citation type="submission" date="2019-09" db="EMBL/GenBank/DDBJ databases">
        <title>Draft genome information of white flower Hibiscus syriacus.</title>
        <authorList>
            <person name="Kim Y.-M."/>
        </authorList>
    </citation>
    <scope>NUCLEOTIDE SEQUENCE [LARGE SCALE GENOMIC DNA]</scope>
    <source>
        <strain evidence="5">YM2019G1</strain>
    </source>
</reference>
<dbReference type="PANTHER" id="PTHR21136:SF181">
    <property type="entry name" value="LONGIN-LIKE DOMAIN-CONTAINING PROTEIN-RELATED"/>
    <property type="match status" value="1"/>
</dbReference>
<gene>
    <name evidence="5" type="ORF">F3Y22_tig00110998pilonHSYRG00038</name>
</gene>
<protein>
    <submittedName>
        <fullName evidence="5">VAMP711 protein</fullName>
    </submittedName>
</protein>
<evidence type="ECO:0000256" key="1">
    <source>
        <dbReference type="ARBA" id="ARBA00008025"/>
    </source>
</evidence>
<organism evidence="5 6">
    <name type="scientific">Hibiscus syriacus</name>
    <name type="common">Rose of Sharon</name>
    <dbReference type="NCBI Taxonomy" id="106335"/>
    <lineage>
        <taxon>Eukaryota</taxon>
        <taxon>Viridiplantae</taxon>
        <taxon>Streptophyta</taxon>
        <taxon>Embryophyta</taxon>
        <taxon>Tracheophyta</taxon>
        <taxon>Spermatophyta</taxon>
        <taxon>Magnoliopsida</taxon>
        <taxon>eudicotyledons</taxon>
        <taxon>Gunneridae</taxon>
        <taxon>Pentapetalae</taxon>
        <taxon>rosids</taxon>
        <taxon>malvids</taxon>
        <taxon>Malvales</taxon>
        <taxon>Malvaceae</taxon>
        <taxon>Malvoideae</taxon>
        <taxon>Hibiscus</taxon>
    </lineage>
</organism>
<dbReference type="PANTHER" id="PTHR21136">
    <property type="entry name" value="SNARE PROTEINS"/>
    <property type="match status" value="1"/>
</dbReference>
<dbReference type="Pfam" id="PF13774">
    <property type="entry name" value="Longin"/>
    <property type="match status" value="1"/>
</dbReference>
<evidence type="ECO:0000256" key="3">
    <source>
        <dbReference type="ARBA" id="ARBA00046280"/>
    </source>
</evidence>
<sequence>MADNASGGRIPFAFLEDIHQRFVKTYGGAIQSALPYAMNEEFSRVMSQQMDRFSSDPIAGGEDDFNAGELNSVQKPISSLQEYYVVESLQDNGDIDTLAFLDHRLCHRRIDTK</sequence>
<dbReference type="PROSITE" id="PS50859">
    <property type="entry name" value="LONGIN"/>
    <property type="match status" value="1"/>
</dbReference>
<dbReference type="InterPro" id="IPR010908">
    <property type="entry name" value="Longin_dom"/>
</dbReference>
<comment type="subcellular location">
    <subcellularLocation>
        <location evidence="3">Endomembrane system</location>
        <topology evidence="3">Single-pass type IV membrane protein</topology>
    </subcellularLocation>
</comment>
<dbReference type="Gene3D" id="3.30.450.50">
    <property type="entry name" value="Longin domain"/>
    <property type="match status" value="1"/>
</dbReference>